<dbReference type="Proteomes" id="UP000789759">
    <property type="component" value="Unassembled WGS sequence"/>
</dbReference>
<evidence type="ECO:0000313" key="2">
    <source>
        <dbReference type="Proteomes" id="UP000789759"/>
    </source>
</evidence>
<dbReference type="AlphaFoldDB" id="A0A9N9KCM5"/>
<dbReference type="EMBL" id="CAJVQA010051522">
    <property type="protein sequence ID" value="CAG8822304.1"/>
    <property type="molecule type" value="Genomic_DNA"/>
</dbReference>
<accession>A0A9N9KCM5</accession>
<reference evidence="1" key="1">
    <citation type="submission" date="2021-06" db="EMBL/GenBank/DDBJ databases">
        <authorList>
            <person name="Kallberg Y."/>
            <person name="Tangrot J."/>
            <person name="Rosling A."/>
        </authorList>
    </citation>
    <scope>NUCLEOTIDE SEQUENCE</scope>
    <source>
        <strain evidence="1">FL966</strain>
    </source>
</reference>
<dbReference type="OrthoDB" id="2446307at2759"/>
<gene>
    <name evidence="1" type="ORF">CPELLU_LOCUS19810</name>
</gene>
<organism evidence="1 2">
    <name type="scientific">Cetraspora pellucida</name>
    <dbReference type="NCBI Taxonomy" id="1433469"/>
    <lineage>
        <taxon>Eukaryota</taxon>
        <taxon>Fungi</taxon>
        <taxon>Fungi incertae sedis</taxon>
        <taxon>Mucoromycota</taxon>
        <taxon>Glomeromycotina</taxon>
        <taxon>Glomeromycetes</taxon>
        <taxon>Diversisporales</taxon>
        <taxon>Gigasporaceae</taxon>
        <taxon>Cetraspora</taxon>
    </lineage>
</organism>
<feature type="non-terminal residue" evidence="1">
    <location>
        <position position="48"/>
    </location>
</feature>
<feature type="non-terminal residue" evidence="1">
    <location>
        <position position="1"/>
    </location>
</feature>
<keyword evidence="2" id="KW-1185">Reference proteome</keyword>
<proteinExistence type="predicted"/>
<comment type="caution">
    <text evidence="1">The sequence shown here is derived from an EMBL/GenBank/DDBJ whole genome shotgun (WGS) entry which is preliminary data.</text>
</comment>
<sequence>FKDTINNNKIEQSAMISISQFDISNHKVDVQSNYNAQTKLNTISLLCI</sequence>
<evidence type="ECO:0000313" key="1">
    <source>
        <dbReference type="EMBL" id="CAG8822304.1"/>
    </source>
</evidence>
<name>A0A9N9KCM5_9GLOM</name>
<protein>
    <submittedName>
        <fullName evidence="1">19984_t:CDS:1</fullName>
    </submittedName>
</protein>